<dbReference type="PANTHER" id="PTHR30545">
    <property type="entry name" value="SUGAR FERMENTATION STIMULATION PROTEIN A"/>
    <property type="match status" value="1"/>
</dbReference>
<dbReference type="GO" id="GO:0003677">
    <property type="term" value="F:DNA binding"/>
    <property type="evidence" value="ECO:0007669"/>
    <property type="project" value="InterPro"/>
</dbReference>
<dbReference type="Gene3D" id="2.40.50.580">
    <property type="match status" value="1"/>
</dbReference>
<feature type="domain" description="Sugar fermentation stimulation protein C-terminal" evidence="1">
    <location>
        <begin position="95"/>
        <end position="235"/>
    </location>
</feature>
<evidence type="ECO:0000313" key="4">
    <source>
        <dbReference type="Proteomes" id="UP000183410"/>
    </source>
</evidence>
<feature type="domain" description="SfsA N-terminal OB" evidence="2">
    <location>
        <begin position="20"/>
        <end position="91"/>
    </location>
</feature>
<gene>
    <name evidence="3" type="ORF">SAMN04487969_105237</name>
</gene>
<reference evidence="4" key="1">
    <citation type="submission" date="2016-10" db="EMBL/GenBank/DDBJ databases">
        <authorList>
            <person name="Varghese N."/>
            <person name="Submissions S."/>
        </authorList>
    </citation>
    <scope>NUCLEOTIDE SEQUENCE [LARGE SCALE GENOMIC DNA]</scope>
    <source>
        <strain evidence="4">CGMCC 1.10223</strain>
    </source>
</reference>
<accession>A0A1I2CRQ7</accession>
<dbReference type="Gene3D" id="3.40.1350.60">
    <property type="match status" value="1"/>
</dbReference>
<organism evidence="3 4">
    <name type="scientific">Paenibacillus algorifonticola</name>
    <dbReference type="NCBI Taxonomy" id="684063"/>
    <lineage>
        <taxon>Bacteria</taxon>
        <taxon>Bacillati</taxon>
        <taxon>Bacillota</taxon>
        <taxon>Bacilli</taxon>
        <taxon>Bacillales</taxon>
        <taxon>Paenibacillaceae</taxon>
        <taxon>Paenibacillus</taxon>
    </lineage>
</organism>
<dbReference type="InterPro" id="IPR040452">
    <property type="entry name" value="SfsA_C"/>
</dbReference>
<dbReference type="InterPro" id="IPR005224">
    <property type="entry name" value="SfsA"/>
</dbReference>
<proteinExistence type="predicted"/>
<evidence type="ECO:0000313" key="3">
    <source>
        <dbReference type="EMBL" id="SFE71037.1"/>
    </source>
</evidence>
<dbReference type="RefSeq" id="WP_177217963.1">
    <property type="nucleotide sequence ID" value="NZ_FONN01000005.1"/>
</dbReference>
<evidence type="ECO:0000259" key="2">
    <source>
        <dbReference type="Pfam" id="PF17746"/>
    </source>
</evidence>
<dbReference type="EMBL" id="FONN01000005">
    <property type="protein sequence ID" value="SFE71037.1"/>
    <property type="molecule type" value="Genomic_DNA"/>
</dbReference>
<dbReference type="Pfam" id="PF03749">
    <property type="entry name" value="SfsA"/>
    <property type="match status" value="1"/>
</dbReference>
<evidence type="ECO:0000259" key="1">
    <source>
        <dbReference type="Pfam" id="PF03749"/>
    </source>
</evidence>
<dbReference type="InterPro" id="IPR041465">
    <property type="entry name" value="SfsA_N"/>
</dbReference>
<dbReference type="Proteomes" id="UP000183410">
    <property type="component" value="Unassembled WGS sequence"/>
</dbReference>
<protein>
    <submittedName>
        <fullName evidence="3">Sugar fermentation stimulation protein A</fullName>
    </submittedName>
</protein>
<dbReference type="AlphaFoldDB" id="A0A1I2CRQ7"/>
<dbReference type="Pfam" id="PF17746">
    <property type="entry name" value="SfsA_N"/>
    <property type="match status" value="1"/>
</dbReference>
<dbReference type="PANTHER" id="PTHR30545:SF2">
    <property type="entry name" value="SUGAR FERMENTATION STIMULATION PROTEIN A"/>
    <property type="match status" value="1"/>
</dbReference>
<keyword evidence="4" id="KW-1185">Reference proteome</keyword>
<sequence>MGINNDAFIFETPLIEGLILRRRNRFIMEVAIDGVIYDCHCPTTGRIGSIVFRDIPCLLSKSKDMTRKTLYTVEAISLDLLSEPNKSWIGINQNAANRYVEHFLKNGQLSAMVSSDIVKREQKLGHSKLDFLVGHTYIEVKTPLTTLQVEKKDHITTSKGSEFTSFERFIKHIGELEASLEENDRAILFICFIYDSPGFRGSTNGKYSSYIRETVESSIKRGVEIWQVNFKITPTEVNLIRYFETTKDILNNGAAKN</sequence>
<name>A0A1I2CRQ7_9BACL</name>